<feature type="compositionally biased region" description="Basic and acidic residues" evidence="1">
    <location>
        <begin position="511"/>
        <end position="520"/>
    </location>
</feature>
<dbReference type="OMA" id="WTIVART"/>
<feature type="region of interest" description="Disordered" evidence="1">
    <location>
        <begin position="347"/>
        <end position="433"/>
    </location>
</feature>
<keyword evidence="2" id="KW-0472">Membrane</keyword>
<feature type="compositionally biased region" description="Low complexity" evidence="1">
    <location>
        <begin position="410"/>
        <end position="424"/>
    </location>
</feature>
<feature type="compositionally biased region" description="Polar residues" evidence="1">
    <location>
        <begin position="550"/>
        <end position="560"/>
    </location>
</feature>
<feature type="transmembrane region" description="Helical" evidence="2">
    <location>
        <begin position="28"/>
        <end position="50"/>
    </location>
</feature>
<keyword evidence="2" id="KW-1133">Transmembrane helix</keyword>
<evidence type="ECO:0000256" key="1">
    <source>
        <dbReference type="SAM" id="MobiDB-lite"/>
    </source>
</evidence>
<keyword evidence="2" id="KW-0812">Transmembrane</keyword>
<dbReference type="OrthoDB" id="5329037at2759"/>
<keyword evidence="4" id="KW-1185">Reference proteome</keyword>
<evidence type="ECO:0000313" key="4">
    <source>
        <dbReference type="Proteomes" id="UP000015100"/>
    </source>
</evidence>
<comment type="caution">
    <text evidence="3">The sequence shown here is derived from an EMBL/GenBank/DDBJ whole genome shotgun (WGS) entry which is preliminary data.</text>
</comment>
<feature type="region of interest" description="Disordered" evidence="1">
    <location>
        <begin position="188"/>
        <end position="208"/>
    </location>
</feature>
<protein>
    <submittedName>
        <fullName evidence="3">Uncharacterized protein</fullName>
    </submittedName>
</protein>
<dbReference type="HOGENOM" id="CLU_436145_0_0_1"/>
<dbReference type="Proteomes" id="UP000015100">
    <property type="component" value="Unassembled WGS sequence"/>
</dbReference>
<feature type="compositionally biased region" description="Polar residues" evidence="1">
    <location>
        <begin position="398"/>
        <end position="409"/>
    </location>
</feature>
<feature type="compositionally biased region" description="Basic and acidic residues" evidence="1">
    <location>
        <begin position="529"/>
        <end position="544"/>
    </location>
</feature>
<reference evidence="3 4" key="1">
    <citation type="journal article" date="2013" name="PLoS Genet.">
        <title>Genomic mechanisms accounting for the adaptation to parasitism in nematode-trapping fungi.</title>
        <authorList>
            <person name="Meerupati T."/>
            <person name="Andersson K.M."/>
            <person name="Friman E."/>
            <person name="Kumar D."/>
            <person name="Tunlid A."/>
            <person name="Ahren D."/>
        </authorList>
    </citation>
    <scope>NUCLEOTIDE SEQUENCE [LARGE SCALE GENOMIC DNA]</scope>
    <source>
        <strain evidence="3 4">CBS 200.50</strain>
    </source>
</reference>
<dbReference type="EMBL" id="AQGS01000254">
    <property type="protein sequence ID" value="EPS41275.1"/>
    <property type="molecule type" value="Genomic_DNA"/>
</dbReference>
<name>S8AE32_DACHA</name>
<feature type="compositionally biased region" description="Polar residues" evidence="1">
    <location>
        <begin position="281"/>
        <end position="297"/>
    </location>
</feature>
<feature type="region of interest" description="Disordered" evidence="1">
    <location>
        <begin position="223"/>
        <end position="297"/>
    </location>
</feature>
<evidence type="ECO:0000313" key="3">
    <source>
        <dbReference type="EMBL" id="EPS41275.1"/>
    </source>
</evidence>
<reference evidence="4" key="2">
    <citation type="submission" date="2013-04" db="EMBL/GenBank/DDBJ databases">
        <title>Genomic mechanisms accounting for the adaptation to parasitism in nematode-trapping fungi.</title>
        <authorList>
            <person name="Ahren D.G."/>
        </authorList>
    </citation>
    <scope>NUCLEOTIDE SEQUENCE [LARGE SCALE GENOMIC DNA]</scope>
    <source>
        <strain evidence="4">CBS 200.50</strain>
    </source>
</reference>
<proteinExistence type="predicted"/>
<evidence type="ECO:0000256" key="2">
    <source>
        <dbReference type="SAM" id="Phobius"/>
    </source>
</evidence>
<gene>
    <name evidence="3" type="ORF">H072_4816</name>
</gene>
<sequence length="627" mass="70128">MAPFPTVTPDVFNTTLNKRGFSFDASTIAAVALGIALFCTILGIFVYCIWTRKRKSKQYIHKVEEGEAGQWTIVARTPGKCKKQKRESLLQTYAKRLSISRQSPAIDINKIGHPKLIQSSQDPEPPLAELKAAYIRAYNQSNTPSIIASRNNSVDLAPEKPAIKIHQSPLINTPKPPVTTVQPLKIDKKRPMPPKLTIPGSSQTTGNAITSTTVAGLTTNIYVPPTPSRTQFGDGPLSPRYAPKDTGPISPSHKSVCDYFSPDEIKPYPSPPPKDRHRFSDPTTPTPASQRSVRSLSWNGRTEHSGYQSMAVNPAFSPLQPKTPNIYSPRHNWIPMDVERVSMQTHPQSRAVSFSSQVQKMKSKDRKPMPAAHEEDEILTDDDEGSVIESDDEGETPQPLSNRMYTLNNRSSVRTGRTTSTRFSQDSIPNPPFTPFFGEVKGSPYMRGFAQKNSSRSRLGDDTPRRPLSSPALEILRRPGDESPPMSPVTFQIDDNPLRTPKTPKLPFTIDPRDRIDAGRINDGSYPTEWKREMERQAAEDARAHRQATIRKQSSNNSLKVPSRNIKKKGVSFRLNRHSREDSDAKPILPPIDTEFATKEISLAETVRRIRPSWYALRTDDSEMSMF</sequence>
<dbReference type="AlphaFoldDB" id="S8AE32"/>
<feature type="compositionally biased region" description="Polar residues" evidence="1">
    <location>
        <begin position="199"/>
        <end position="208"/>
    </location>
</feature>
<organism evidence="3 4">
    <name type="scientific">Dactylellina haptotyla (strain CBS 200.50)</name>
    <name type="common">Nematode-trapping fungus</name>
    <name type="synonym">Monacrosporium haptotylum</name>
    <dbReference type="NCBI Taxonomy" id="1284197"/>
    <lineage>
        <taxon>Eukaryota</taxon>
        <taxon>Fungi</taxon>
        <taxon>Dikarya</taxon>
        <taxon>Ascomycota</taxon>
        <taxon>Pezizomycotina</taxon>
        <taxon>Orbiliomycetes</taxon>
        <taxon>Orbiliales</taxon>
        <taxon>Orbiliaceae</taxon>
        <taxon>Dactylellina</taxon>
    </lineage>
</organism>
<feature type="compositionally biased region" description="Polar residues" evidence="1">
    <location>
        <begin position="347"/>
        <end position="360"/>
    </location>
</feature>
<accession>S8AE32</accession>
<feature type="region of interest" description="Disordered" evidence="1">
    <location>
        <begin position="476"/>
        <end position="562"/>
    </location>
</feature>
<feature type="compositionally biased region" description="Acidic residues" evidence="1">
    <location>
        <begin position="374"/>
        <end position="395"/>
    </location>
</feature>